<dbReference type="InterPro" id="IPR004330">
    <property type="entry name" value="FAR1_DNA_bnd_dom"/>
</dbReference>
<name>A0ABQ8HU77_9ROSI</name>
<organism evidence="2 3">
    <name type="scientific">Xanthoceras sorbifolium</name>
    <dbReference type="NCBI Taxonomy" id="99658"/>
    <lineage>
        <taxon>Eukaryota</taxon>
        <taxon>Viridiplantae</taxon>
        <taxon>Streptophyta</taxon>
        <taxon>Embryophyta</taxon>
        <taxon>Tracheophyta</taxon>
        <taxon>Spermatophyta</taxon>
        <taxon>Magnoliopsida</taxon>
        <taxon>eudicotyledons</taxon>
        <taxon>Gunneridae</taxon>
        <taxon>Pentapetalae</taxon>
        <taxon>rosids</taxon>
        <taxon>malvids</taxon>
        <taxon>Sapindales</taxon>
        <taxon>Sapindaceae</taxon>
        <taxon>Xanthoceroideae</taxon>
        <taxon>Xanthoceras</taxon>
    </lineage>
</organism>
<proteinExistence type="predicted"/>
<evidence type="ECO:0000259" key="1">
    <source>
        <dbReference type="Pfam" id="PF03101"/>
    </source>
</evidence>
<dbReference type="EMBL" id="JAFEMO010000007">
    <property type="protein sequence ID" value="KAH7567898.1"/>
    <property type="molecule type" value="Genomic_DNA"/>
</dbReference>
<accession>A0ABQ8HU77</accession>
<dbReference type="Proteomes" id="UP000827721">
    <property type="component" value="Unassembled WGS sequence"/>
</dbReference>
<feature type="domain" description="FAR1" evidence="1">
    <location>
        <begin position="49"/>
        <end position="103"/>
    </location>
</feature>
<comment type="caution">
    <text evidence="2">The sequence shown here is derived from an EMBL/GenBank/DDBJ whole genome shotgun (WGS) entry which is preliminary data.</text>
</comment>
<gene>
    <name evidence="2" type="ORF">JRO89_XS07G0179700</name>
</gene>
<dbReference type="Pfam" id="PF03101">
    <property type="entry name" value="FAR1"/>
    <property type="match status" value="1"/>
</dbReference>
<evidence type="ECO:0000313" key="2">
    <source>
        <dbReference type="EMBL" id="KAH7567898.1"/>
    </source>
</evidence>
<keyword evidence="3" id="KW-1185">Reference proteome</keyword>
<evidence type="ECO:0000313" key="3">
    <source>
        <dbReference type="Proteomes" id="UP000827721"/>
    </source>
</evidence>
<reference evidence="2 3" key="1">
    <citation type="submission" date="2021-02" db="EMBL/GenBank/DDBJ databases">
        <title>Plant Genome Project.</title>
        <authorList>
            <person name="Zhang R.-G."/>
        </authorList>
    </citation>
    <scope>NUCLEOTIDE SEQUENCE [LARGE SCALE GENOMIC DNA]</scope>
    <source>
        <tissue evidence="2">Leaves</tissue>
    </source>
</reference>
<sequence>MFVSLRNYTEADTSDGYNTSFDHDCTVDEHLESIDVLGKKFDSVEEADEYYHKYSYIKGFNVRKDDLRKNKQEVITVRRWVCSKEGFREKKYAEQPNTLREAKGQTREMHSLKSMGVKTSHVMDHMVDQRNAQTNLGNTEFTRAFSYCMAAFMTETKFEMKWHASINRFGLHGNAWVRKICKLKLYEFMKQIDRAIARLCHTEMKDGFKTLNEHSIIVTHLALYEKHAAELLSHLRNGMEGTKHRTYATIQRYRLYNALANCLRQPGFHADIPLVFGTLSARCSKTCYFASDTTEGYEKEKLAINSLCVEMQALKASTSTGVGGNVPRRNDAPLIHIKDPTVVTAKGSVRRTTKTSAKPHNYGRCRQPGHTAKTCQTNI</sequence>
<protein>
    <recommendedName>
        <fullName evidence="1">FAR1 domain-containing protein</fullName>
    </recommendedName>
</protein>
<dbReference type="PANTHER" id="PTHR47718">
    <property type="entry name" value="OS01G0519700 PROTEIN"/>
    <property type="match status" value="1"/>
</dbReference>